<reference evidence="1" key="1">
    <citation type="submission" date="2021-02" db="EMBL/GenBank/DDBJ databases">
        <authorList>
            <person name="Nowell W R."/>
        </authorList>
    </citation>
    <scope>NUCLEOTIDE SEQUENCE</scope>
</reference>
<organism evidence="1 2">
    <name type="scientific">Rotaria magnacalcarata</name>
    <dbReference type="NCBI Taxonomy" id="392030"/>
    <lineage>
        <taxon>Eukaryota</taxon>
        <taxon>Metazoa</taxon>
        <taxon>Spiralia</taxon>
        <taxon>Gnathifera</taxon>
        <taxon>Rotifera</taxon>
        <taxon>Eurotatoria</taxon>
        <taxon>Bdelloidea</taxon>
        <taxon>Philodinida</taxon>
        <taxon>Philodinidae</taxon>
        <taxon>Rotaria</taxon>
    </lineage>
</organism>
<comment type="caution">
    <text evidence="1">The sequence shown here is derived from an EMBL/GenBank/DDBJ whole genome shotgun (WGS) entry which is preliminary data.</text>
</comment>
<protein>
    <submittedName>
        <fullName evidence="1">Uncharacterized protein</fullName>
    </submittedName>
</protein>
<gene>
    <name evidence="1" type="ORF">GIL414_LOCUS57579</name>
</gene>
<sequence length="32" mass="3906">MYSDDLLRGRLKRLTALNLVVIGDRHKYRLRY</sequence>
<evidence type="ECO:0000313" key="2">
    <source>
        <dbReference type="Proteomes" id="UP000681720"/>
    </source>
</evidence>
<dbReference type="AlphaFoldDB" id="A0A8S3DJI0"/>
<name>A0A8S3DJI0_9BILA</name>
<feature type="non-terminal residue" evidence="1">
    <location>
        <position position="32"/>
    </location>
</feature>
<proteinExistence type="predicted"/>
<evidence type="ECO:0000313" key="1">
    <source>
        <dbReference type="EMBL" id="CAF5006537.1"/>
    </source>
</evidence>
<dbReference type="Proteomes" id="UP000681720">
    <property type="component" value="Unassembled WGS sequence"/>
</dbReference>
<accession>A0A8S3DJI0</accession>
<dbReference type="EMBL" id="CAJOBJ010209385">
    <property type="protein sequence ID" value="CAF5006537.1"/>
    <property type="molecule type" value="Genomic_DNA"/>
</dbReference>